<accession>A0ACB8ZDH1</accession>
<organism evidence="1 2">
    <name type="scientific">Smallanthus sonchifolius</name>
    <dbReference type="NCBI Taxonomy" id="185202"/>
    <lineage>
        <taxon>Eukaryota</taxon>
        <taxon>Viridiplantae</taxon>
        <taxon>Streptophyta</taxon>
        <taxon>Embryophyta</taxon>
        <taxon>Tracheophyta</taxon>
        <taxon>Spermatophyta</taxon>
        <taxon>Magnoliopsida</taxon>
        <taxon>eudicotyledons</taxon>
        <taxon>Gunneridae</taxon>
        <taxon>Pentapetalae</taxon>
        <taxon>asterids</taxon>
        <taxon>campanulids</taxon>
        <taxon>Asterales</taxon>
        <taxon>Asteraceae</taxon>
        <taxon>Asteroideae</taxon>
        <taxon>Heliantheae alliance</taxon>
        <taxon>Millerieae</taxon>
        <taxon>Smallanthus</taxon>
    </lineage>
</organism>
<proteinExistence type="predicted"/>
<dbReference type="EMBL" id="CM042043">
    <property type="protein sequence ID" value="KAI3695351.1"/>
    <property type="molecule type" value="Genomic_DNA"/>
</dbReference>
<reference evidence="1 2" key="2">
    <citation type="journal article" date="2022" name="Mol. Ecol. Resour.">
        <title>The genomes of chicory, endive, great burdock and yacon provide insights into Asteraceae paleo-polyploidization history and plant inulin production.</title>
        <authorList>
            <person name="Fan W."/>
            <person name="Wang S."/>
            <person name="Wang H."/>
            <person name="Wang A."/>
            <person name="Jiang F."/>
            <person name="Liu H."/>
            <person name="Zhao H."/>
            <person name="Xu D."/>
            <person name="Zhang Y."/>
        </authorList>
    </citation>
    <scope>NUCLEOTIDE SEQUENCE [LARGE SCALE GENOMIC DNA]</scope>
    <source>
        <strain evidence="2">cv. Yunnan</strain>
        <tissue evidence="1">Leaves</tissue>
    </source>
</reference>
<name>A0ACB8ZDH1_9ASTR</name>
<sequence>MSGGRVSIPNNVRKMIQNLKEITGSHSEDEIYAMLKECSMDPNETAQKFLLQDPFHEVKRKRDRKKENLNKESTELRWKPGMQGRGNRGGRLNYSSRHISISNDAVGGRTSVSAKENGVGKGVVDGQSRPIRSSSRAVNINIVPAAHISVGSDKKSEVGPTVGVRSGIADGPLISSPNTTPASKAPPSPPGVYLSDSDPILVPSHDSLLPVGTIRRESKSQPNPVEQIHETPLEIKSTASVSTVGISSMQGKAPVTHVSFSTSRPSSSYNNRAQQTIGPQKVGPSMEWKPKQTNPTLSQGTKSSESIKMPTVPVESQTSNLSAAGDSSLKDTTDGLVKKLEEATISDDQHVCNGGDWAGGEGAGGVWAVGDEGGVCGGVWAVGDGICGGVWVVGDGICGGVWAAGKEVETGG</sequence>
<protein>
    <submittedName>
        <fullName evidence="1">Uncharacterized protein</fullName>
    </submittedName>
</protein>
<evidence type="ECO:0000313" key="1">
    <source>
        <dbReference type="EMBL" id="KAI3695351.1"/>
    </source>
</evidence>
<dbReference type="Proteomes" id="UP001056120">
    <property type="component" value="Linkage Group LG26"/>
</dbReference>
<gene>
    <name evidence="1" type="ORF">L1987_78347</name>
</gene>
<keyword evidence="2" id="KW-1185">Reference proteome</keyword>
<comment type="caution">
    <text evidence="1">The sequence shown here is derived from an EMBL/GenBank/DDBJ whole genome shotgun (WGS) entry which is preliminary data.</text>
</comment>
<evidence type="ECO:0000313" key="2">
    <source>
        <dbReference type="Proteomes" id="UP001056120"/>
    </source>
</evidence>
<reference evidence="2" key="1">
    <citation type="journal article" date="2022" name="Mol. Ecol. Resour.">
        <title>The genomes of chicory, endive, great burdock and yacon provide insights into Asteraceae palaeo-polyploidization history and plant inulin production.</title>
        <authorList>
            <person name="Fan W."/>
            <person name="Wang S."/>
            <person name="Wang H."/>
            <person name="Wang A."/>
            <person name="Jiang F."/>
            <person name="Liu H."/>
            <person name="Zhao H."/>
            <person name="Xu D."/>
            <person name="Zhang Y."/>
        </authorList>
    </citation>
    <scope>NUCLEOTIDE SEQUENCE [LARGE SCALE GENOMIC DNA]</scope>
    <source>
        <strain evidence="2">cv. Yunnan</strain>
    </source>
</reference>